<dbReference type="Gramene" id="LPERR10G08280.1">
    <property type="protein sequence ID" value="LPERR10G08280.1"/>
    <property type="gene ID" value="LPERR10G08280"/>
</dbReference>
<evidence type="ECO:0000313" key="2">
    <source>
        <dbReference type="EnsemblPlants" id="LPERR10G08280.1"/>
    </source>
</evidence>
<proteinExistence type="predicted"/>
<reference evidence="2" key="3">
    <citation type="submission" date="2015-04" db="UniProtKB">
        <authorList>
            <consortium name="EnsemblPlants"/>
        </authorList>
    </citation>
    <scope>IDENTIFICATION</scope>
</reference>
<feature type="compositionally biased region" description="Polar residues" evidence="1">
    <location>
        <begin position="1"/>
        <end position="13"/>
    </location>
</feature>
<protein>
    <submittedName>
        <fullName evidence="2">Uncharacterized protein</fullName>
    </submittedName>
</protein>
<dbReference type="EnsemblPlants" id="LPERR10G08280.1">
    <property type="protein sequence ID" value="LPERR10G08280.1"/>
    <property type="gene ID" value="LPERR10G08280"/>
</dbReference>
<evidence type="ECO:0000313" key="3">
    <source>
        <dbReference type="Proteomes" id="UP000032180"/>
    </source>
</evidence>
<keyword evidence="3" id="KW-1185">Reference proteome</keyword>
<feature type="region of interest" description="Disordered" evidence="1">
    <location>
        <begin position="1"/>
        <end position="35"/>
    </location>
</feature>
<dbReference type="Proteomes" id="UP000032180">
    <property type="component" value="Chromosome 10"/>
</dbReference>
<accession>A0A0D9XK39</accession>
<organism evidence="2 3">
    <name type="scientific">Leersia perrieri</name>
    <dbReference type="NCBI Taxonomy" id="77586"/>
    <lineage>
        <taxon>Eukaryota</taxon>
        <taxon>Viridiplantae</taxon>
        <taxon>Streptophyta</taxon>
        <taxon>Embryophyta</taxon>
        <taxon>Tracheophyta</taxon>
        <taxon>Spermatophyta</taxon>
        <taxon>Magnoliopsida</taxon>
        <taxon>Liliopsida</taxon>
        <taxon>Poales</taxon>
        <taxon>Poaceae</taxon>
        <taxon>BOP clade</taxon>
        <taxon>Oryzoideae</taxon>
        <taxon>Oryzeae</taxon>
        <taxon>Oryzinae</taxon>
        <taxon>Leersia</taxon>
    </lineage>
</organism>
<dbReference type="AlphaFoldDB" id="A0A0D9XK39"/>
<evidence type="ECO:0000256" key="1">
    <source>
        <dbReference type="SAM" id="MobiDB-lite"/>
    </source>
</evidence>
<reference evidence="3" key="2">
    <citation type="submission" date="2013-12" db="EMBL/GenBank/DDBJ databases">
        <authorList>
            <person name="Yu Y."/>
            <person name="Lee S."/>
            <person name="de Baynast K."/>
            <person name="Wissotski M."/>
            <person name="Liu L."/>
            <person name="Talag J."/>
            <person name="Goicoechea J."/>
            <person name="Angelova A."/>
            <person name="Jetty R."/>
            <person name="Kudrna D."/>
            <person name="Golser W."/>
            <person name="Rivera L."/>
            <person name="Zhang J."/>
            <person name="Wing R."/>
        </authorList>
    </citation>
    <scope>NUCLEOTIDE SEQUENCE</scope>
</reference>
<name>A0A0D9XK39_9ORYZ</name>
<dbReference type="HOGENOM" id="CLU_2964134_0_0_1"/>
<reference evidence="2 3" key="1">
    <citation type="submission" date="2012-08" db="EMBL/GenBank/DDBJ databases">
        <title>Oryza genome evolution.</title>
        <authorList>
            <person name="Wing R.A."/>
        </authorList>
    </citation>
    <scope>NUCLEOTIDE SEQUENCE</scope>
</reference>
<sequence length="59" mass="6156">MATAYPRSSSMASAQRPRPRSPATTSARIGPPPFPLAFPSAADGSVVVQFEKYGMSVAT</sequence>